<keyword evidence="9" id="KW-0479">Metal-binding</keyword>
<evidence type="ECO:0000256" key="5">
    <source>
        <dbReference type="ARBA" id="ARBA00012513"/>
    </source>
</evidence>
<reference evidence="22 23" key="1">
    <citation type="journal article" date="2018" name="Gigascience">
        <title>Genomes of trombidid mites reveal novel predicted allergens and laterally-transferred genes associated with secondary metabolism.</title>
        <authorList>
            <person name="Dong X."/>
            <person name="Chaisiri K."/>
            <person name="Xia D."/>
            <person name="Armstrong S.D."/>
            <person name="Fang Y."/>
            <person name="Donnelly M.J."/>
            <person name="Kadowaki T."/>
            <person name="McGarry J.W."/>
            <person name="Darby A.C."/>
            <person name="Makepeace B.L."/>
        </authorList>
    </citation>
    <scope>NUCLEOTIDE SEQUENCE [LARGE SCALE GENOMIC DNA]</scope>
    <source>
        <strain evidence="22">UoL-WK</strain>
    </source>
</reference>
<dbReference type="STRING" id="1965070.A0A3S3PMG1"/>
<dbReference type="InterPro" id="IPR017441">
    <property type="entry name" value="Protein_kinase_ATP_BS"/>
</dbReference>
<sequence>MVQLDRQTFSKNAVSSCQSSQQFPADEDDEPPDCAAGNHTPRGREMCAHRSASDSGQHIEPDACDEESFANADTSNWDSYLGDLSEPLAFHRVNSFEILYEKKKKKAKFIGKYVMGDVLGEGSYSKVKEVLDSETLQRRAVKIMQKKRWRKIPNGEQNVQREIQLLRGLDHKNVTKLIDIIYCDEKEKLYIIMEYCVCVMQELLESVPSKKLPINQAHGYFSQVIDGLEYLHSKGIVHKDIKPGNLLIDNAGVVKISDFGVSELLDQFCRSDICHTSQGSPAFQPPEIASGCESFSGFKVDVWSSGVTLFNITTGKYPFEGDTIFKLFENIAKGDFMIPVEIDVLLQSLIRAKDPAKRFSLHEVKQHDWLRKKPPLLTEPVAIPVRANGDEFRSMTVLPYLQSLHYPSESSDEINQDNFVSESELEMWKKPVLSNNRTGENNTKVTLNAQEKQKRRKSSASMHRSGKNVVFGCLGIESRCNQS</sequence>
<dbReference type="Gene3D" id="3.30.200.20">
    <property type="entry name" value="Phosphorylase Kinase, domain 1"/>
    <property type="match status" value="1"/>
</dbReference>
<dbReference type="PANTHER" id="PTHR24346:SF94">
    <property type="entry name" value="NON-SPECIFIC SERINE_THREONINE PROTEIN KINASE"/>
    <property type="match status" value="1"/>
</dbReference>
<dbReference type="PANTHER" id="PTHR24346">
    <property type="entry name" value="MAP/MICROTUBULE AFFINITY-REGULATING KINASE"/>
    <property type="match status" value="1"/>
</dbReference>
<dbReference type="PROSITE" id="PS00107">
    <property type="entry name" value="PROTEIN_KINASE_ATP"/>
    <property type="match status" value="1"/>
</dbReference>
<dbReference type="FunFam" id="3.30.200.20:FF:000235">
    <property type="entry name" value="serine/threonine-protein kinase STK11"/>
    <property type="match status" value="1"/>
</dbReference>
<keyword evidence="13" id="KW-0460">Magnesium</keyword>
<keyword evidence="8" id="KW-0808">Transferase</keyword>
<evidence type="ECO:0000256" key="8">
    <source>
        <dbReference type="ARBA" id="ARBA00022679"/>
    </source>
</evidence>
<evidence type="ECO:0000256" key="14">
    <source>
        <dbReference type="ARBA" id="ARBA00023211"/>
    </source>
</evidence>
<dbReference type="GO" id="GO:0046872">
    <property type="term" value="F:metal ion binding"/>
    <property type="evidence" value="ECO:0007669"/>
    <property type="project" value="UniProtKB-KW"/>
</dbReference>
<dbReference type="InterPro" id="IPR011009">
    <property type="entry name" value="Kinase-like_dom_sf"/>
</dbReference>
<dbReference type="GO" id="GO:0030010">
    <property type="term" value="P:establishment of cell polarity"/>
    <property type="evidence" value="ECO:0007669"/>
    <property type="project" value="InterPro"/>
</dbReference>
<evidence type="ECO:0000256" key="11">
    <source>
        <dbReference type="ARBA" id="ARBA00022777"/>
    </source>
</evidence>
<evidence type="ECO:0000256" key="18">
    <source>
        <dbReference type="RuleBase" id="RU000304"/>
    </source>
</evidence>
<evidence type="ECO:0000256" key="19">
    <source>
        <dbReference type="SAM" id="MobiDB-lite"/>
    </source>
</evidence>
<reference evidence="22" key="2">
    <citation type="submission" date="2018-11" db="EMBL/GenBank/DDBJ databases">
        <title>Trombidioid mite genomics.</title>
        <authorList>
            <person name="Dong X."/>
        </authorList>
    </citation>
    <scope>NUCLEOTIDE SEQUENCE</scope>
    <source>
        <strain evidence="22">UoL-WK</strain>
    </source>
</reference>
<dbReference type="Pfam" id="PF00069">
    <property type="entry name" value="Pkinase"/>
    <property type="match status" value="1"/>
</dbReference>
<dbReference type="EMBL" id="NCKU01002538">
    <property type="protein sequence ID" value="RWS09372.1"/>
    <property type="molecule type" value="Genomic_DNA"/>
</dbReference>
<feature type="compositionally biased region" description="Polar residues" evidence="19">
    <location>
        <begin position="1"/>
        <end position="23"/>
    </location>
</feature>
<keyword evidence="12 17" id="KW-0067">ATP-binding</keyword>
<feature type="region of interest" description="Disordered" evidence="19">
    <location>
        <begin position="1"/>
        <end position="61"/>
    </location>
</feature>
<comment type="catalytic activity">
    <reaction evidence="16">
        <text>L-seryl-[protein] + ATP = O-phospho-L-seryl-[protein] + ADP + H(+)</text>
        <dbReference type="Rhea" id="RHEA:17989"/>
        <dbReference type="Rhea" id="RHEA-COMP:9863"/>
        <dbReference type="Rhea" id="RHEA-COMP:11604"/>
        <dbReference type="ChEBI" id="CHEBI:15378"/>
        <dbReference type="ChEBI" id="CHEBI:29999"/>
        <dbReference type="ChEBI" id="CHEBI:30616"/>
        <dbReference type="ChEBI" id="CHEBI:83421"/>
        <dbReference type="ChEBI" id="CHEBI:456216"/>
        <dbReference type="EC" id="2.7.11.1"/>
    </reaction>
</comment>
<evidence type="ECO:0000256" key="10">
    <source>
        <dbReference type="ARBA" id="ARBA00022741"/>
    </source>
</evidence>
<dbReference type="GO" id="GO:0005737">
    <property type="term" value="C:cytoplasm"/>
    <property type="evidence" value="ECO:0007669"/>
    <property type="project" value="UniProtKB-SubCell"/>
</dbReference>
<evidence type="ECO:0000256" key="17">
    <source>
        <dbReference type="PROSITE-ProRule" id="PRU10141"/>
    </source>
</evidence>
<evidence type="ECO:0000256" key="13">
    <source>
        <dbReference type="ARBA" id="ARBA00022842"/>
    </source>
</evidence>
<evidence type="ECO:0000259" key="20">
    <source>
        <dbReference type="PROSITE" id="PS50011"/>
    </source>
</evidence>
<accession>A0A3S3PMG1</accession>
<evidence type="ECO:0000313" key="22">
    <source>
        <dbReference type="EMBL" id="RWS12749.1"/>
    </source>
</evidence>
<dbReference type="SUPFAM" id="SSF56112">
    <property type="entry name" value="Protein kinase-like (PK-like)"/>
    <property type="match status" value="1"/>
</dbReference>
<comment type="cofactor">
    <cofactor evidence="1">
        <name>Mn(2+)</name>
        <dbReference type="ChEBI" id="CHEBI:29035"/>
    </cofactor>
</comment>
<evidence type="ECO:0000256" key="6">
    <source>
        <dbReference type="ARBA" id="ARBA00022490"/>
    </source>
</evidence>
<dbReference type="Proteomes" id="UP000285301">
    <property type="component" value="Unassembled WGS sequence"/>
</dbReference>
<comment type="cofactor">
    <cofactor evidence="2">
        <name>Mg(2+)</name>
        <dbReference type="ChEBI" id="CHEBI:18420"/>
    </cofactor>
</comment>
<dbReference type="Gene3D" id="1.10.510.10">
    <property type="entry name" value="Transferase(Phosphotransferase) domain 1"/>
    <property type="match status" value="1"/>
</dbReference>
<feature type="compositionally biased region" description="Basic and acidic residues" evidence="19">
    <location>
        <begin position="42"/>
        <end position="61"/>
    </location>
</feature>
<gene>
    <name evidence="21" type="ORF">B4U79_02178</name>
    <name evidence="22" type="ORF">B4U79_06898</name>
</gene>
<dbReference type="EC" id="2.7.11.1" evidence="5"/>
<evidence type="ECO:0000256" key="2">
    <source>
        <dbReference type="ARBA" id="ARBA00001946"/>
    </source>
</evidence>
<evidence type="ECO:0000256" key="1">
    <source>
        <dbReference type="ARBA" id="ARBA00001936"/>
    </source>
</evidence>
<comment type="similarity">
    <text evidence="4">Belongs to the protein kinase superfamily. CAMK Ser/Thr protein kinase family. LKB1 subfamily.</text>
</comment>
<evidence type="ECO:0000256" key="4">
    <source>
        <dbReference type="ARBA" id="ARBA00009985"/>
    </source>
</evidence>
<keyword evidence="14" id="KW-0464">Manganese</keyword>
<dbReference type="OrthoDB" id="68483at2759"/>
<dbReference type="GO" id="GO:0035556">
    <property type="term" value="P:intracellular signal transduction"/>
    <property type="evidence" value="ECO:0007669"/>
    <property type="project" value="TreeGrafter"/>
</dbReference>
<protein>
    <recommendedName>
        <fullName evidence="5">non-specific serine/threonine protein kinase</fullName>
        <ecNumber evidence="5">2.7.11.1</ecNumber>
    </recommendedName>
</protein>
<evidence type="ECO:0000256" key="16">
    <source>
        <dbReference type="ARBA" id="ARBA00048679"/>
    </source>
</evidence>
<dbReference type="GO" id="GO:0005524">
    <property type="term" value="F:ATP binding"/>
    <property type="evidence" value="ECO:0007669"/>
    <property type="project" value="UniProtKB-UniRule"/>
</dbReference>
<evidence type="ECO:0000256" key="12">
    <source>
        <dbReference type="ARBA" id="ARBA00022840"/>
    </source>
</evidence>
<dbReference type="InterPro" id="IPR008271">
    <property type="entry name" value="Ser/Thr_kinase_AS"/>
</dbReference>
<dbReference type="GO" id="GO:0030295">
    <property type="term" value="F:protein kinase activator activity"/>
    <property type="evidence" value="ECO:0007669"/>
    <property type="project" value="InterPro"/>
</dbReference>
<dbReference type="AlphaFoldDB" id="A0A3S3PMG1"/>
<dbReference type="EMBL" id="NCKU01001214">
    <property type="protein sequence ID" value="RWS12749.1"/>
    <property type="molecule type" value="Genomic_DNA"/>
</dbReference>
<dbReference type="GO" id="GO:0001558">
    <property type="term" value="P:regulation of cell growth"/>
    <property type="evidence" value="ECO:0007669"/>
    <property type="project" value="InterPro"/>
</dbReference>
<dbReference type="InterPro" id="IPR000719">
    <property type="entry name" value="Prot_kinase_dom"/>
</dbReference>
<comment type="caution">
    <text evidence="22">The sequence shown here is derived from an EMBL/GenBank/DDBJ whole genome shotgun (WGS) entry which is preliminary data.</text>
</comment>
<name>A0A3S3PMG1_9ACAR</name>
<keyword evidence="10 17" id="KW-0547">Nucleotide-binding</keyword>
<keyword evidence="23" id="KW-1185">Reference proteome</keyword>
<evidence type="ECO:0000256" key="15">
    <source>
        <dbReference type="ARBA" id="ARBA00047899"/>
    </source>
</evidence>
<organism evidence="22 23">
    <name type="scientific">Dinothrombium tinctorium</name>
    <dbReference type="NCBI Taxonomy" id="1965070"/>
    <lineage>
        <taxon>Eukaryota</taxon>
        <taxon>Metazoa</taxon>
        <taxon>Ecdysozoa</taxon>
        <taxon>Arthropoda</taxon>
        <taxon>Chelicerata</taxon>
        <taxon>Arachnida</taxon>
        <taxon>Acari</taxon>
        <taxon>Acariformes</taxon>
        <taxon>Trombidiformes</taxon>
        <taxon>Prostigmata</taxon>
        <taxon>Anystina</taxon>
        <taxon>Parasitengona</taxon>
        <taxon>Trombidioidea</taxon>
        <taxon>Trombidiidae</taxon>
        <taxon>Dinothrombium</taxon>
    </lineage>
</organism>
<evidence type="ECO:0000256" key="7">
    <source>
        <dbReference type="ARBA" id="ARBA00022527"/>
    </source>
</evidence>
<keyword evidence="6" id="KW-0963">Cytoplasm</keyword>
<dbReference type="InterPro" id="IPR039154">
    <property type="entry name" value="LKB1_c"/>
</dbReference>
<evidence type="ECO:0000256" key="9">
    <source>
        <dbReference type="ARBA" id="ARBA00022723"/>
    </source>
</evidence>
<evidence type="ECO:0000313" key="21">
    <source>
        <dbReference type="EMBL" id="RWS09372.1"/>
    </source>
</evidence>
<comment type="catalytic activity">
    <reaction evidence="15">
        <text>L-threonyl-[protein] + ATP = O-phospho-L-threonyl-[protein] + ADP + H(+)</text>
        <dbReference type="Rhea" id="RHEA:46608"/>
        <dbReference type="Rhea" id="RHEA-COMP:11060"/>
        <dbReference type="Rhea" id="RHEA-COMP:11605"/>
        <dbReference type="ChEBI" id="CHEBI:15378"/>
        <dbReference type="ChEBI" id="CHEBI:30013"/>
        <dbReference type="ChEBI" id="CHEBI:30616"/>
        <dbReference type="ChEBI" id="CHEBI:61977"/>
        <dbReference type="ChEBI" id="CHEBI:456216"/>
        <dbReference type="EC" id="2.7.11.1"/>
    </reaction>
</comment>
<keyword evidence="7 18" id="KW-0723">Serine/threonine-protein kinase</keyword>
<proteinExistence type="inferred from homology"/>
<dbReference type="GO" id="GO:0004674">
    <property type="term" value="F:protein serine/threonine kinase activity"/>
    <property type="evidence" value="ECO:0007669"/>
    <property type="project" value="UniProtKB-KW"/>
</dbReference>
<evidence type="ECO:0000256" key="3">
    <source>
        <dbReference type="ARBA" id="ARBA00004496"/>
    </source>
</evidence>
<dbReference type="PROSITE" id="PS00108">
    <property type="entry name" value="PROTEIN_KINASE_ST"/>
    <property type="match status" value="1"/>
</dbReference>
<dbReference type="GO" id="GO:0042593">
    <property type="term" value="P:glucose homeostasis"/>
    <property type="evidence" value="ECO:0007669"/>
    <property type="project" value="InterPro"/>
</dbReference>
<keyword evidence="11 22" id="KW-0418">Kinase</keyword>
<feature type="binding site" evidence="17">
    <location>
        <position position="142"/>
    </location>
    <ligand>
        <name>ATP</name>
        <dbReference type="ChEBI" id="CHEBI:30616"/>
    </ligand>
</feature>
<dbReference type="PROSITE" id="PS50011">
    <property type="entry name" value="PROTEIN_KINASE_DOM"/>
    <property type="match status" value="1"/>
</dbReference>
<dbReference type="SMART" id="SM00220">
    <property type="entry name" value="S_TKc"/>
    <property type="match status" value="1"/>
</dbReference>
<feature type="domain" description="Protein kinase" evidence="20">
    <location>
        <begin position="113"/>
        <end position="370"/>
    </location>
</feature>
<comment type="subcellular location">
    <subcellularLocation>
        <location evidence="3">Cytoplasm</location>
    </subcellularLocation>
</comment>
<dbReference type="FunFam" id="1.10.510.10:FF:000571">
    <property type="entry name" value="Maternal embryonic leucine zipper kinase"/>
    <property type="match status" value="1"/>
</dbReference>
<evidence type="ECO:0000313" key="23">
    <source>
        <dbReference type="Proteomes" id="UP000285301"/>
    </source>
</evidence>
<dbReference type="CDD" id="cd14119">
    <property type="entry name" value="STKc_LKB1"/>
    <property type="match status" value="1"/>
</dbReference>